<evidence type="ECO:0000313" key="5">
    <source>
        <dbReference type="Proteomes" id="UP000027946"/>
    </source>
</evidence>
<keyword evidence="1" id="KW-1133">Transmembrane helix</keyword>
<dbReference type="InterPro" id="IPR017853">
    <property type="entry name" value="GH"/>
</dbReference>
<dbReference type="PROSITE" id="PS51910">
    <property type="entry name" value="GH18_2"/>
    <property type="match status" value="1"/>
</dbReference>
<evidence type="ECO:0000256" key="1">
    <source>
        <dbReference type="SAM" id="Phobius"/>
    </source>
</evidence>
<protein>
    <submittedName>
        <fullName evidence="4">Uncharacterized protein</fullName>
    </submittedName>
</protein>
<dbReference type="Pfam" id="PF00704">
    <property type="entry name" value="Glyco_hydro_18"/>
    <property type="match status" value="1"/>
</dbReference>
<sequence length="450" mass="50288">MIKYYEIGKEREENDITGDKKKGILMGILIGCVVTAGLFGIWSKVKDFEFGKKETEYEHVIMGWDYLADKKFVSEKSAESGYNTVAPLWYKIEGSKSDIDGVRLKITSDSEYVNLAHKNGYKVWAMLSDGFSPTRSRLIFENEDKMNSIIDTIVEDVDAKGIDGVNVDFEGDGRKNREGFTRFVSILSQKLKESGKVISVDVTGYDSYSLSSYYDRAELSKMCDYIILMGYDEHWSGSKVAGSVSSIGWVKGNIESTLEEVPPEKLVLGIPFYTRTWRVVEGQGVEVTNAFVNVRKAPSTDGEKLASVKKGTFYKLLGSVDGEEIAGSSKWYSINYNGSEAYVHSKYVSALDYGNEGRASSKAHAIRIQNNMLKEKNMQVALDEASGQNIAVYENGDGSLTKIWLEDETAIKKRMEIVKELGLAGVSAWRLGYEDESTWKHVVEGLYGEK</sequence>
<dbReference type="PROSITE" id="PS51781">
    <property type="entry name" value="SH3B"/>
    <property type="match status" value="1"/>
</dbReference>
<dbReference type="Proteomes" id="UP000027946">
    <property type="component" value="Unassembled WGS sequence"/>
</dbReference>
<accession>A0A069RIZ1</accession>
<name>A0A069RIZ1_PEPLI</name>
<dbReference type="SMART" id="SM00287">
    <property type="entry name" value="SH3b"/>
    <property type="match status" value="1"/>
</dbReference>
<dbReference type="PANTHER" id="PTHR46066:SF2">
    <property type="entry name" value="CHITINASE DOMAIN-CONTAINING PROTEIN 1"/>
    <property type="match status" value="1"/>
</dbReference>
<reference evidence="4 5" key="1">
    <citation type="submission" date="2014-03" db="EMBL/GenBank/DDBJ databases">
        <title>Genome sequence of Clostridium litorale W6, DSM 5388.</title>
        <authorList>
            <person name="Poehlein A."/>
            <person name="Jagirdar A."/>
            <person name="Khonsari B."/>
            <person name="Chibani C.M."/>
            <person name="Gutierrez Gutierrez D.A."/>
            <person name="Davydova E."/>
            <person name="Alghaithi H.S."/>
            <person name="Nair K.P."/>
            <person name="Dhamotharan K."/>
            <person name="Chandran L."/>
            <person name="G W."/>
            <person name="Daniel R."/>
        </authorList>
    </citation>
    <scope>NUCLEOTIDE SEQUENCE [LARGE SCALE GENOMIC DNA]</scope>
    <source>
        <strain evidence="4 5">W6</strain>
    </source>
</reference>
<dbReference type="GO" id="GO:0005975">
    <property type="term" value="P:carbohydrate metabolic process"/>
    <property type="evidence" value="ECO:0007669"/>
    <property type="project" value="InterPro"/>
</dbReference>
<dbReference type="InterPro" id="IPR011583">
    <property type="entry name" value="Chitinase_II/V-like_cat"/>
</dbReference>
<dbReference type="AlphaFoldDB" id="A0A069RIZ1"/>
<feature type="domain" description="SH3b" evidence="2">
    <location>
        <begin position="282"/>
        <end position="352"/>
    </location>
</feature>
<keyword evidence="5" id="KW-1185">Reference proteome</keyword>
<feature type="transmembrane region" description="Helical" evidence="1">
    <location>
        <begin position="23"/>
        <end position="42"/>
    </location>
</feature>
<dbReference type="eggNOG" id="COG3858">
    <property type="taxonomic scope" value="Bacteria"/>
</dbReference>
<proteinExistence type="predicted"/>
<dbReference type="OrthoDB" id="9775889at2"/>
<evidence type="ECO:0000313" key="4">
    <source>
        <dbReference type="EMBL" id="KDR96768.1"/>
    </source>
</evidence>
<feature type="domain" description="GH18" evidence="3">
    <location>
        <begin position="33"/>
        <end position="449"/>
    </location>
</feature>
<dbReference type="GO" id="GO:0008061">
    <property type="term" value="F:chitin binding"/>
    <property type="evidence" value="ECO:0007669"/>
    <property type="project" value="InterPro"/>
</dbReference>
<organism evidence="4 5">
    <name type="scientific">Peptoclostridium litorale DSM 5388</name>
    <dbReference type="NCBI Taxonomy" id="1121324"/>
    <lineage>
        <taxon>Bacteria</taxon>
        <taxon>Bacillati</taxon>
        <taxon>Bacillota</taxon>
        <taxon>Clostridia</taxon>
        <taxon>Peptostreptococcales</taxon>
        <taxon>Peptoclostridiaceae</taxon>
        <taxon>Peptoclostridium</taxon>
    </lineage>
</organism>
<dbReference type="EMBL" id="JJMM01000002">
    <property type="protein sequence ID" value="KDR96768.1"/>
    <property type="molecule type" value="Genomic_DNA"/>
</dbReference>
<dbReference type="InterPro" id="IPR003646">
    <property type="entry name" value="SH3-like_bac-type"/>
</dbReference>
<dbReference type="InterPro" id="IPR001223">
    <property type="entry name" value="Glyco_hydro18_cat"/>
</dbReference>
<evidence type="ECO:0000259" key="3">
    <source>
        <dbReference type="PROSITE" id="PS51910"/>
    </source>
</evidence>
<dbReference type="PANTHER" id="PTHR46066">
    <property type="entry name" value="CHITINASE DOMAIN-CONTAINING PROTEIN 1 FAMILY MEMBER"/>
    <property type="match status" value="1"/>
</dbReference>
<dbReference type="RefSeq" id="WP_052635888.1">
    <property type="nucleotide sequence ID" value="NZ_FSRH01000019.1"/>
</dbReference>
<dbReference type="STRING" id="1121324.CLIT_2c03740"/>
<dbReference type="SMART" id="SM00636">
    <property type="entry name" value="Glyco_18"/>
    <property type="match status" value="1"/>
</dbReference>
<keyword evidence="1" id="KW-0472">Membrane</keyword>
<gene>
    <name evidence="4" type="ORF">CLIT_2c03740</name>
</gene>
<dbReference type="Gene3D" id="2.30.30.40">
    <property type="entry name" value="SH3 Domains"/>
    <property type="match status" value="1"/>
</dbReference>
<dbReference type="SUPFAM" id="SSF51445">
    <property type="entry name" value="(Trans)glycosidases"/>
    <property type="match status" value="1"/>
</dbReference>
<evidence type="ECO:0000259" key="2">
    <source>
        <dbReference type="PROSITE" id="PS51781"/>
    </source>
</evidence>
<comment type="caution">
    <text evidence="4">The sequence shown here is derived from an EMBL/GenBank/DDBJ whole genome shotgun (WGS) entry which is preliminary data.</text>
</comment>
<dbReference type="Gene3D" id="3.20.20.80">
    <property type="entry name" value="Glycosidases"/>
    <property type="match status" value="1"/>
</dbReference>
<keyword evidence="1" id="KW-0812">Transmembrane</keyword>